<evidence type="ECO:0000256" key="11">
    <source>
        <dbReference type="ARBA" id="ARBA00082544"/>
    </source>
</evidence>
<keyword evidence="3 13" id="KW-0812">Transmembrane</keyword>
<dbReference type="CDD" id="cd05339">
    <property type="entry name" value="17beta-HSDXI-like_SDR_c"/>
    <property type="match status" value="1"/>
</dbReference>
<organism evidence="14 15">
    <name type="scientific">Patiria miniata</name>
    <name type="common">Bat star</name>
    <name type="synonym">Asterina miniata</name>
    <dbReference type="NCBI Taxonomy" id="46514"/>
    <lineage>
        <taxon>Eukaryota</taxon>
        <taxon>Metazoa</taxon>
        <taxon>Echinodermata</taxon>
        <taxon>Eleutherozoa</taxon>
        <taxon>Asterozoa</taxon>
        <taxon>Asteroidea</taxon>
        <taxon>Valvatacea</taxon>
        <taxon>Valvatida</taxon>
        <taxon>Asterinidae</taxon>
        <taxon>Patiria</taxon>
    </lineage>
</organism>
<dbReference type="PANTHER" id="PTHR24322:SF746">
    <property type="entry name" value="SHORT CHAIN DEHYDROGENASE_REDUCTASE FAMILY 16C MEMBER 5"/>
    <property type="match status" value="1"/>
</dbReference>
<comment type="subcellular location">
    <subcellularLocation>
        <location evidence="1">Membrane</location>
        <topology evidence="1">Multi-pass membrane protein</topology>
    </subcellularLocation>
</comment>
<dbReference type="GO" id="GO:0005811">
    <property type="term" value="C:lipid droplet"/>
    <property type="evidence" value="ECO:0007669"/>
    <property type="project" value="TreeGrafter"/>
</dbReference>
<evidence type="ECO:0000256" key="2">
    <source>
        <dbReference type="ARBA" id="ARBA00006484"/>
    </source>
</evidence>
<evidence type="ECO:0000313" key="15">
    <source>
        <dbReference type="Proteomes" id="UP000887568"/>
    </source>
</evidence>
<dbReference type="EnsemblMetazoa" id="XM_038195585.1">
    <property type="protein sequence ID" value="XP_038051513.1"/>
    <property type="gene ID" value="LOC119724499"/>
</dbReference>
<dbReference type="PANTHER" id="PTHR24322">
    <property type="entry name" value="PKSB"/>
    <property type="match status" value="1"/>
</dbReference>
<evidence type="ECO:0000256" key="3">
    <source>
        <dbReference type="ARBA" id="ARBA00022692"/>
    </source>
</evidence>
<evidence type="ECO:0000256" key="9">
    <source>
        <dbReference type="ARBA" id="ARBA00059620"/>
    </source>
</evidence>
<name>A0A913ZI96_PATMI</name>
<evidence type="ECO:0000256" key="6">
    <source>
        <dbReference type="ARBA" id="ARBA00023002"/>
    </source>
</evidence>
<dbReference type="Gene3D" id="3.40.50.720">
    <property type="entry name" value="NAD(P)-binding Rossmann-like Domain"/>
    <property type="match status" value="1"/>
</dbReference>
<evidence type="ECO:0000256" key="13">
    <source>
        <dbReference type="SAM" id="Phobius"/>
    </source>
</evidence>
<dbReference type="Pfam" id="PF00106">
    <property type="entry name" value="adh_short"/>
    <property type="match status" value="1"/>
</dbReference>
<evidence type="ECO:0000313" key="14">
    <source>
        <dbReference type="EnsemblMetazoa" id="XP_038051513.1"/>
    </source>
</evidence>
<keyword evidence="7" id="KW-0443">Lipid metabolism</keyword>
<comment type="function">
    <text evidence="9">Catalyzes the reduction of all-trans-retinal to all-trans-retinol in the presence of NADPH.</text>
</comment>
<dbReference type="PRINTS" id="PR00081">
    <property type="entry name" value="GDHRDH"/>
</dbReference>
<dbReference type="GeneID" id="119724499"/>
<sequence>MSQGVRTDDFAATEPLAHSFFSPFTIVSFFIELLVLFHRVTLAVLRACFRFVFPRAPKNIVGRNVLVTGAANNIGCMLAWEFAVRGANLILVDLDAEGCINLANDIQDIGQAVKVYKCDLTKREEINRVMSDIFRDTGKVDILVNNAGIVSARRLLDCPDAIIQRVMDLNIMASFWMTKAVLPGMIERNYGHIVNIASLSGFIGIGGLVDLSTSKFASVGFSEALDLELKQMNKDVKVSVVCPSLLDRGMFEGARSRFPSPLKPQYAVSQIMRGVLADQEVIFIPWYMRFTPIFKAILPVGAFSALLDFSTGMDIMKNIKGSRKTSLL</sequence>
<dbReference type="AlphaFoldDB" id="A0A913ZI96"/>
<evidence type="ECO:0000256" key="5">
    <source>
        <dbReference type="ARBA" id="ARBA00022989"/>
    </source>
</evidence>
<dbReference type="PRINTS" id="PR00080">
    <property type="entry name" value="SDRFAMILY"/>
</dbReference>
<keyword evidence="4" id="KW-0521">NADP</keyword>
<dbReference type="Proteomes" id="UP000887568">
    <property type="component" value="Unplaced"/>
</dbReference>
<dbReference type="FunFam" id="3.40.50.720:FF:000131">
    <property type="entry name" value="Short-chain dehydrogenase/reductase 3"/>
    <property type="match status" value="1"/>
</dbReference>
<dbReference type="GO" id="GO:0016020">
    <property type="term" value="C:membrane"/>
    <property type="evidence" value="ECO:0007669"/>
    <property type="project" value="UniProtKB-SubCell"/>
</dbReference>
<accession>A0A913ZI96</accession>
<feature type="transmembrane region" description="Helical" evidence="13">
    <location>
        <begin position="20"/>
        <end position="45"/>
    </location>
</feature>
<keyword evidence="5 13" id="KW-1133">Transmembrane helix</keyword>
<proteinExistence type="inferred from homology"/>
<dbReference type="OMA" id="VFYFFEA"/>
<reference evidence="14" key="1">
    <citation type="submission" date="2022-11" db="UniProtKB">
        <authorList>
            <consortium name="EnsemblMetazoa"/>
        </authorList>
    </citation>
    <scope>IDENTIFICATION</scope>
</reference>
<dbReference type="SUPFAM" id="SSF51735">
    <property type="entry name" value="NAD(P)-binding Rossmann-fold domains"/>
    <property type="match status" value="1"/>
</dbReference>
<keyword evidence="15" id="KW-1185">Reference proteome</keyword>
<evidence type="ECO:0000256" key="8">
    <source>
        <dbReference type="ARBA" id="ARBA00023136"/>
    </source>
</evidence>
<evidence type="ECO:0000256" key="1">
    <source>
        <dbReference type="ARBA" id="ARBA00004141"/>
    </source>
</evidence>
<evidence type="ECO:0000256" key="12">
    <source>
        <dbReference type="RuleBase" id="RU000363"/>
    </source>
</evidence>
<evidence type="ECO:0000256" key="10">
    <source>
        <dbReference type="ARBA" id="ARBA00068717"/>
    </source>
</evidence>
<evidence type="ECO:0000256" key="4">
    <source>
        <dbReference type="ARBA" id="ARBA00022857"/>
    </source>
</evidence>
<dbReference type="InterPro" id="IPR002347">
    <property type="entry name" value="SDR_fam"/>
</dbReference>
<keyword evidence="8 13" id="KW-0472">Membrane</keyword>
<protein>
    <recommendedName>
        <fullName evidence="10">Short-chain dehydrogenase/reductase 3</fullName>
    </recommendedName>
    <alternativeName>
        <fullName evidence="11">Retinal short-chain dehydrogenase/reductase 1</fullName>
    </alternativeName>
</protein>
<dbReference type="RefSeq" id="XP_038051513.1">
    <property type="nucleotide sequence ID" value="XM_038195585.1"/>
</dbReference>
<dbReference type="OrthoDB" id="10253736at2759"/>
<comment type="similarity">
    <text evidence="2 12">Belongs to the short-chain dehydrogenases/reductases (SDR) family.</text>
</comment>
<evidence type="ECO:0000256" key="7">
    <source>
        <dbReference type="ARBA" id="ARBA00023098"/>
    </source>
</evidence>
<dbReference type="GO" id="GO:0052650">
    <property type="term" value="F:all-trans-retinol dehydrogenase (NADP+) activity"/>
    <property type="evidence" value="ECO:0007669"/>
    <property type="project" value="UniProtKB-ARBA"/>
</dbReference>
<keyword evidence="6" id="KW-0560">Oxidoreductase</keyword>
<dbReference type="InterPro" id="IPR036291">
    <property type="entry name" value="NAD(P)-bd_dom_sf"/>
</dbReference>